<sequence length="116" mass="12985">MMTSRHVSAELLHRLFRPRSIALVGATDNSRWSIFTFENLKTYGFSGPIYLVNPNRTIVHGEQAYKTLHALPEPVDLAFIMLPTKYVLSTIKEAAELGTTNFVVLTSGFSEVGERV</sequence>
<organism evidence="2 3">
    <name type="scientific">Ktedonospora formicarum</name>
    <dbReference type="NCBI Taxonomy" id="2778364"/>
    <lineage>
        <taxon>Bacteria</taxon>
        <taxon>Bacillati</taxon>
        <taxon>Chloroflexota</taxon>
        <taxon>Ktedonobacteria</taxon>
        <taxon>Ktedonobacterales</taxon>
        <taxon>Ktedonobacteraceae</taxon>
        <taxon>Ktedonospora</taxon>
    </lineage>
</organism>
<feature type="domain" description="CoA-binding" evidence="1">
    <location>
        <begin position="15"/>
        <end position="109"/>
    </location>
</feature>
<keyword evidence="3" id="KW-1185">Reference proteome</keyword>
<dbReference type="SMART" id="SM00881">
    <property type="entry name" value="CoA_binding"/>
    <property type="match status" value="1"/>
</dbReference>
<dbReference type="Proteomes" id="UP000612362">
    <property type="component" value="Unassembled WGS sequence"/>
</dbReference>
<proteinExistence type="predicted"/>
<dbReference type="InterPro" id="IPR036291">
    <property type="entry name" value="NAD(P)-bd_dom_sf"/>
</dbReference>
<evidence type="ECO:0000313" key="3">
    <source>
        <dbReference type="Proteomes" id="UP000612362"/>
    </source>
</evidence>
<dbReference type="PANTHER" id="PTHR42793">
    <property type="entry name" value="COA BINDING DOMAIN CONTAINING PROTEIN"/>
    <property type="match status" value="1"/>
</dbReference>
<dbReference type="EMBL" id="BNJF01000004">
    <property type="protein sequence ID" value="GHO49139.1"/>
    <property type="molecule type" value="Genomic_DNA"/>
</dbReference>
<protein>
    <recommendedName>
        <fullName evidence="1">CoA-binding domain-containing protein</fullName>
    </recommendedName>
</protein>
<dbReference type="InterPro" id="IPR003781">
    <property type="entry name" value="CoA-bd"/>
</dbReference>
<reference evidence="2" key="1">
    <citation type="submission" date="2020-10" db="EMBL/GenBank/DDBJ databases">
        <title>Taxonomic study of unclassified bacteria belonging to the class Ktedonobacteria.</title>
        <authorList>
            <person name="Yabe S."/>
            <person name="Wang C.M."/>
            <person name="Zheng Y."/>
            <person name="Sakai Y."/>
            <person name="Cavaletti L."/>
            <person name="Monciardini P."/>
            <person name="Donadio S."/>
        </authorList>
    </citation>
    <scope>NUCLEOTIDE SEQUENCE</scope>
    <source>
        <strain evidence="2">SOSP1-1</strain>
    </source>
</reference>
<name>A0A8J3I4B1_9CHLR</name>
<gene>
    <name evidence="2" type="ORF">KSX_73020</name>
</gene>
<evidence type="ECO:0000313" key="2">
    <source>
        <dbReference type="EMBL" id="GHO49139.1"/>
    </source>
</evidence>
<evidence type="ECO:0000259" key="1">
    <source>
        <dbReference type="SMART" id="SM00881"/>
    </source>
</evidence>
<dbReference type="Pfam" id="PF13380">
    <property type="entry name" value="CoA_binding_2"/>
    <property type="match status" value="1"/>
</dbReference>
<comment type="caution">
    <text evidence="2">The sequence shown here is derived from an EMBL/GenBank/DDBJ whole genome shotgun (WGS) entry which is preliminary data.</text>
</comment>
<dbReference type="Gene3D" id="3.40.50.720">
    <property type="entry name" value="NAD(P)-binding Rossmann-like Domain"/>
    <property type="match status" value="1"/>
</dbReference>
<accession>A0A8J3I4B1</accession>
<dbReference type="AlphaFoldDB" id="A0A8J3I4B1"/>
<dbReference type="RefSeq" id="WP_220198249.1">
    <property type="nucleotide sequence ID" value="NZ_BNJF01000004.1"/>
</dbReference>
<dbReference type="SUPFAM" id="SSF51735">
    <property type="entry name" value="NAD(P)-binding Rossmann-fold domains"/>
    <property type="match status" value="1"/>
</dbReference>
<dbReference type="PANTHER" id="PTHR42793:SF1">
    <property type="entry name" value="PEPTIDYL-LYSINE N-ACETYLTRANSFERASE PATZ"/>
    <property type="match status" value="1"/>
</dbReference>